<sequence length="82" mass="8892">MQEHERTLIALDDLGREYIIDMFVSVRDISDLAHAGAVGGGEPSFRTREGHAVTHLGGGEFSVQLPGEEPGVTVRTDDPEFV</sequence>
<protein>
    <submittedName>
        <fullName evidence="2">Uncharacterized protein</fullName>
    </submittedName>
</protein>
<dbReference type="Proteomes" id="UP000553442">
    <property type="component" value="Unassembled WGS sequence"/>
</dbReference>
<dbReference type="EMBL" id="JACHZF010000001">
    <property type="protein sequence ID" value="MBB3329166.1"/>
    <property type="molecule type" value="Genomic_DNA"/>
</dbReference>
<feature type="region of interest" description="Disordered" evidence="1">
    <location>
        <begin position="59"/>
        <end position="82"/>
    </location>
</feature>
<evidence type="ECO:0000313" key="3">
    <source>
        <dbReference type="Proteomes" id="UP000553442"/>
    </source>
</evidence>
<dbReference type="AlphaFoldDB" id="A0A7W5P9Q6"/>
<accession>A0A7W5P9Q6</accession>
<reference evidence="2 3" key="1">
    <citation type="submission" date="2020-08" db="EMBL/GenBank/DDBJ databases">
        <title>Genomic Encyclopedia of Archaeal and Bacterial Type Strains, Phase II (KMG-II): from individual species to whole genera.</title>
        <authorList>
            <person name="Goeker M."/>
        </authorList>
    </citation>
    <scope>NUCLEOTIDE SEQUENCE [LARGE SCALE GENOMIC DNA]</scope>
    <source>
        <strain evidence="2 3">5AG</strain>
    </source>
</reference>
<evidence type="ECO:0000313" key="2">
    <source>
        <dbReference type="EMBL" id="MBB3329166.1"/>
    </source>
</evidence>
<proteinExistence type="predicted"/>
<name>A0A7W5P9Q6_9GAMM</name>
<organism evidence="2 3">
    <name type="scientific">Halomonas campaniensis</name>
    <dbReference type="NCBI Taxonomy" id="213554"/>
    <lineage>
        <taxon>Bacteria</taxon>
        <taxon>Pseudomonadati</taxon>
        <taxon>Pseudomonadota</taxon>
        <taxon>Gammaproteobacteria</taxon>
        <taxon>Oceanospirillales</taxon>
        <taxon>Halomonadaceae</taxon>
        <taxon>Halomonas</taxon>
    </lineage>
</organism>
<dbReference type="RefSeq" id="WP_183329262.1">
    <property type="nucleotide sequence ID" value="NZ_JACHZF010000001.1"/>
</dbReference>
<comment type="caution">
    <text evidence="2">The sequence shown here is derived from an EMBL/GenBank/DDBJ whole genome shotgun (WGS) entry which is preliminary data.</text>
</comment>
<keyword evidence="3" id="KW-1185">Reference proteome</keyword>
<evidence type="ECO:0000256" key="1">
    <source>
        <dbReference type="SAM" id="MobiDB-lite"/>
    </source>
</evidence>
<gene>
    <name evidence="2" type="ORF">BDK63_000002</name>
</gene>